<organism evidence="2 3">
    <name type="scientific">Timema podura</name>
    <name type="common">Walking stick</name>
    <dbReference type="NCBI Taxonomy" id="61482"/>
    <lineage>
        <taxon>Eukaryota</taxon>
        <taxon>Metazoa</taxon>
        <taxon>Ecdysozoa</taxon>
        <taxon>Arthropoda</taxon>
        <taxon>Hexapoda</taxon>
        <taxon>Insecta</taxon>
        <taxon>Pterygota</taxon>
        <taxon>Neoptera</taxon>
        <taxon>Polyneoptera</taxon>
        <taxon>Phasmatodea</taxon>
        <taxon>Timematodea</taxon>
        <taxon>Timematoidea</taxon>
        <taxon>Timematidae</taxon>
        <taxon>Timema</taxon>
    </lineage>
</organism>
<dbReference type="Proteomes" id="UP001153148">
    <property type="component" value="Unassembled WGS sequence"/>
</dbReference>
<dbReference type="EMBL" id="CAJPIN010005886">
    <property type="protein sequence ID" value="CAG2057705.1"/>
    <property type="molecule type" value="Genomic_DNA"/>
</dbReference>
<accession>A0ABN7NVT9</accession>
<feature type="region of interest" description="Disordered" evidence="1">
    <location>
        <begin position="42"/>
        <end position="70"/>
    </location>
</feature>
<evidence type="ECO:0000313" key="3">
    <source>
        <dbReference type="Proteomes" id="UP001153148"/>
    </source>
</evidence>
<proteinExistence type="predicted"/>
<name>A0ABN7NVT9_TIMPD</name>
<keyword evidence="3" id="KW-1185">Reference proteome</keyword>
<comment type="caution">
    <text evidence="2">The sequence shown here is derived from an EMBL/GenBank/DDBJ whole genome shotgun (WGS) entry which is preliminary data.</text>
</comment>
<evidence type="ECO:0000313" key="2">
    <source>
        <dbReference type="EMBL" id="CAG2057705.1"/>
    </source>
</evidence>
<protein>
    <submittedName>
        <fullName evidence="2">Uncharacterized protein</fullName>
    </submittedName>
</protein>
<evidence type="ECO:0000256" key="1">
    <source>
        <dbReference type="SAM" id="MobiDB-lite"/>
    </source>
</evidence>
<reference evidence="2" key="1">
    <citation type="submission" date="2021-03" db="EMBL/GenBank/DDBJ databases">
        <authorList>
            <person name="Tran Van P."/>
        </authorList>
    </citation>
    <scope>NUCLEOTIDE SEQUENCE</scope>
</reference>
<sequence>MKLLTKGQISFGKVAQLFNGNVDDCIAIDLIVQHIRDFLNNRNKREPPCSPVPSPARRHTTADGQFTRPH</sequence>
<gene>
    <name evidence="2" type="ORF">TPAB3V08_LOCUS4682</name>
</gene>